<dbReference type="InterPro" id="IPR050325">
    <property type="entry name" value="Prot/Nucl_acid_deglycase"/>
</dbReference>
<organism evidence="2 3">
    <name type="scientific">Candidatus Haliotispira prima</name>
    <dbReference type="NCBI Taxonomy" id="3034016"/>
    <lineage>
        <taxon>Bacteria</taxon>
        <taxon>Pseudomonadati</taxon>
        <taxon>Spirochaetota</taxon>
        <taxon>Spirochaetia</taxon>
        <taxon>Spirochaetales</taxon>
        <taxon>Spirochaetaceae</taxon>
        <taxon>Candidatus Haliotispira</taxon>
    </lineage>
</organism>
<name>A0ABY8MJW4_9SPIO</name>
<evidence type="ECO:0000313" key="3">
    <source>
        <dbReference type="Proteomes" id="UP001228690"/>
    </source>
</evidence>
<keyword evidence="3" id="KW-1185">Reference proteome</keyword>
<dbReference type="EMBL" id="CP123443">
    <property type="protein sequence ID" value="WGK69660.1"/>
    <property type="molecule type" value="Genomic_DNA"/>
</dbReference>
<evidence type="ECO:0000259" key="1">
    <source>
        <dbReference type="Pfam" id="PF01965"/>
    </source>
</evidence>
<dbReference type="PANTHER" id="PTHR48094">
    <property type="entry name" value="PROTEIN/NUCLEIC ACID DEGLYCASE DJ-1-RELATED"/>
    <property type="match status" value="1"/>
</dbReference>
<dbReference type="Gene3D" id="3.40.50.880">
    <property type="match status" value="1"/>
</dbReference>
<evidence type="ECO:0000313" key="2">
    <source>
        <dbReference type="EMBL" id="WGK69660.1"/>
    </source>
</evidence>
<dbReference type="Pfam" id="PF01965">
    <property type="entry name" value="DJ-1_PfpI"/>
    <property type="match status" value="1"/>
</dbReference>
<gene>
    <name evidence="2" type="ORF">P0082_02010</name>
</gene>
<accession>A0ABY8MJW4</accession>
<dbReference type="InterPro" id="IPR002818">
    <property type="entry name" value="DJ-1/PfpI"/>
</dbReference>
<dbReference type="Proteomes" id="UP001228690">
    <property type="component" value="Chromosome"/>
</dbReference>
<protein>
    <submittedName>
        <fullName evidence="2">DJ-1/PfpI family protein</fullName>
    </submittedName>
</protein>
<proteinExistence type="predicted"/>
<feature type="domain" description="DJ-1/PfpI" evidence="1">
    <location>
        <begin position="26"/>
        <end position="211"/>
    </location>
</feature>
<dbReference type="CDD" id="cd03135">
    <property type="entry name" value="GATase1_DJ-1"/>
    <property type="match status" value="1"/>
</dbReference>
<dbReference type="InterPro" id="IPR029062">
    <property type="entry name" value="Class_I_gatase-like"/>
</dbReference>
<dbReference type="RefSeq" id="WP_326927846.1">
    <property type="nucleotide sequence ID" value="NZ_CP123443.1"/>
</dbReference>
<dbReference type="PANTHER" id="PTHR48094:SF12">
    <property type="entry name" value="PARKINSON DISEASE PROTEIN 7 HOMOLOG"/>
    <property type="match status" value="1"/>
</dbReference>
<sequence length="229" mass="24728">MALVLSMKGVQKEQTVTKAEREPVQKSMVIMLADGLEEVEFALPFDLCSRAGVRITLVAVPSRGSENKGDKLLITGSHQLEIRAQLALEGFLQQYHSGEATPDMVFLPGGMPGSKHLAENRSLIDFLRQYGRNLEAEQRYLAAICAAPAHVLGKAAGLLGGRKYTCYPGAEALVPGVLRAQKQEQALAEDGNIITGEGVGSAHLLAQRLIERLIGHDKAIEVMKAALYL</sequence>
<dbReference type="SUPFAM" id="SSF52317">
    <property type="entry name" value="Class I glutamine amidotransferase-like"/>
    <property type="match status" value="1"/>
</dbReference>
<reference evidence="2 3" key="1">
    <citation type="submission" date="2023-04" db="EMBL/GenBank/DDBJ databases">
        <title>Spirochaete genome identified in red abalone sample constitutes a novel genus.</title>
        <authorList>
            <person name="Sharma S.P."/>
            <person name="Purcell C.M."/>
            <person name="Hyde J.R."/>
            <person name="Severin A.J."/>
        </authorList>
    </citation>
    <scope>NUCLEOTIDE SEQUENCE [LARGE SCALE GENOMIC DNA]</scope>
    <source>
        <strain evidence="2 3">SP-2023</strain>
    </source>
</reference>